<dbReference type="GO" id="GO:0003779">
    <property type="term" value="F:actin binding"/>
    <property type="evidence" value="ECO:0007669"/>
    <property type="project" value="UniProtKB-KW"/>
</dbReference>
<name>A0A813X9B6_ADIRI</name>
<dbReference type="Proteomes" id="UP000663852">
    <property type="component" value="Unassembled WGS sequence"/>
</dbReference>
<gene>
    <name evidence="4" type="ORF">EDS130_LOCUS7842</name>
</gene>
<organism evidence="4 5">
    <name type="scientific">Adineta ricciae</name>
    <name type="common">Rotifer</name>
    <dbReference type="NCBI Taxonomy" id="249248"/>
    <lineage>
        <taxon>Eukaryota</taxon>
        <taxon>Metazoa</taxon>
        <taxon>Spiralia</taxon>
        <taxon>Gnathifera</taxon>
        <taxon>Rotifera</taxon>
        <taxon>Eurotatoria</taxon>
        <taxon>Bdelloidea</taxon>
        <taxon>Adinetida</taxon>
        <taxon>Adinetidae</taxon>
        <taxon>Adineta</taxon>
    </lineage>
</organism>
<dbReference type="SUPFAM" id="SSF55753">
    <property type="entry name" value="Actin depolymerizing proteins"/>
    <property type="match status" value="1"/>
</dbReference>
<dbReference type="Pfam" id="PF00241">
    <property type="entry name" value="Cofilin_ADF"/>
    <property type="match status" value="1"/>
</dbReference>
<proteinExistence type="inferred from homology"/>
<evidence type="ECO:0000313" key="4">
    <source>
        <dbReference type="EMBL" id="CAF0861611.1"/>
    </source>
</evidence>
<accession>A0A813X9B6</accession>
<keyword evidence="2" id="KW-0009">Actin-binding</keyword>
<evidence type="ECO:0000256" key="1">
    <source>
        <dbReference type="ARBA" id="ARBA00006844"/>
    </source>
</evidence>
<dbReference type="InterPro" id="IPR029006">
    <property type="entry name" value="ADF-H/Gelsolin-like_dom_sf"/>
</dbReference>
<dbReference type="Gene3D" id="3.40.20.10">
    <property type="entry name" value="Severin"/>
    <property type="match status" value="1"/>
</dbReference>
<reference evidence="4" key="1">
    <citation type="submission" date="2021-02" db="EMBL/GenBank/DDBJ databases">
        <authorList>
            <person name="Nowell W R."/>
        </authorList>
    </citation>
    <scope>NUCLEOTIDE SEQUENCE</scope>
</reference>
<evidence type="ECO:0000313" key="5">
    <source>
        <dbReference type="Proteomes" id="UP000663852"/>
    </source>
</evidence>
<feature type="domain" description="ADF-H" evidence="3">
    <location>
        <begin position="8"/>
        <end position="136"/>
    </location>
</feature>
<dbReference type="PROSITE" id="PS51263">
    <property type="entry name" value="ADF_H"/>
    <property type="match status" value="1"/>
</dbReference>
<dbReference type="SMART" id="SM00102">
    <property type="entry name" value="ADF"/>
    <property type="match status" value="1"/>
</dbReference>
<sequence>MAETRASGVKVDNSVIEKFHEFKIKKNCGYLVLGFSEDISKIVVLKEGQNKAPQNAPANDKNKKWAEMLEELPENDVRYAVIDIFYETSEGSRAEIYFISWAPDSATIKRIRNHLQATCKSDLDLAAIISEKTKSK</sequence>
<evidence type="ECO:0000259" key="3">
    <source>
        <dbReference type="PROSITE" id="PS51263"/>
    </source>
</evidence>
<evidence type="ECO:0000256" key="2">
    <source>
        <dbReference type="ARBA" id="ARBA00023203"/>
    </source>
</evidence>
<dbReference type="GO" id="GO:0030042">
    <property type="term" value="P:actin filament depolymerization"/>
    <property type="evidence" value="ECO:0007669"/>
    <property type="project" value="InterPro"/>
</dbReference>
<protein>
    <recommendedName>
        <fullName evidence="3">ADF-H domain-containing protein</fullName>
    </recommendedName>
</protein>
<dbReference type="EMBL" id="CAJNOJ010000024">
    <property type="protein sequence ID" value="CAF0861611.1"/>
    <property type="molecule type" value="Genomic_DNA"/>
</dbReference>
<dbReference type="GO" id="GO:0015629">
    <property type="term" value="C:actin cytoskeleton"/>
    <property type="evidence" value="ECO:0007669"/>
    <property type="project" value="InterPro"/>
</dbReference>
<dbReference type="AlphaFoldDB" id="A0A813X9B6"/>
<comment type="caution">
    <text evidence="4">The sequence shown here is derived from an EMBL/GenBank/DDBJ whole genome shotgun (WGS) entry which is preliminary data.</text>
</comment>
<dbReference type="InterPro" id="IPR002108">
    <property type="entry name" value="ADF-H"/>
</dbReference>
<dbReference type="OrthoDB" id="10249245at2759"/>
<dbReference type="InterPro" id="IPR017904">
    <property type="entry name" value="ADF/Cofilin"/>
</dbReference>
<dbReference type="PANTHER" id="PTHR11913">
    <property type="entry name" value="COFILIN-RELATED"/>
    <property type="match status" value="1"/>
</dbReference>
<comment type="similarity">
    <text evidence="1">Belongs to the actin-binding proteins ADF family.</text>
</comment>